<dbReference type="Proteomes" id="UP000615446">
    <property type="component" value="Unassembled WGS sequence"/>
</dbReference>
<dbReference type="PANTHER" id="PTHR43205">
    <property type="entry name" value="PROSTAGLANDIN REDUCTASE"/>
    <property type="match status" value="1"/>
</dbReference>
<gene>
    <name evidence="1" type="ORF">RCL2_000059400</name>
</gene>
<dbReference type="AlphaFoldDB" id="A0A8H3KU68"/>
<dbReference type="SUPFAM" id="SSF50129">
    <property type="entry name" value="GroES-like"/>
    <property type="match status" value="1"/>
</dbReference>
<proteinExistence type="predicted"/>
<reference evidence="1" key="1">
    <citation type="submission" date="2019-10" db="EMBL/GenBank/DDBJ databases">
        <title>Conservation and host-specific expression of non-tandemly repeated heterogenous ribosome RNA gene in arbuscular mycorrhizal fungi.</title>
        <authorList>
            <person name="Maeda T."/>
            <person name="Kobayashi Y."/>
            <person name="Nakagawa T."/>
            <person name="Ezawa T."/>
            <person name="Yamaguchi K."/>
            <person name="Bino T."/>
            <person name="Nishimoto Y."/>
            <person name="Shigenobu S."/>
            <person name="Kawaguchi M."/>
        </authorList>
    </citation>
    <scope>NUCLEOTIDE SEQUENCE</scope>
    <source>
        <strain evidence="1">HR1</strain>
    </source>
</reference>
<dbReference type="CDD" id="cd05288">
    <property type="entry name" value="PGDH"/>
    <property type="match status" value="1"/>
</dbReference>
<evidence type="ECO:0000313" key="1">
    <source>
        <dbReference type="EMBL" id="GES73051.1"/>
    </source>
</evidence>
<organism evidence="1 2">
    <name type="scientific">Rhizophagus clarus</name>
    <dbReference type="NCBI Taxonomy" id="94130"/>
    <lineage>
        <taxon>Eukaryota</taxon>
        <taxon>Fungi</taxon>
        <taxon>Fungi incertae sedis</taxon>
        <taxon>Mucoromycota</taxon>
        <taxon>Glomeromycotina</taxon>
        <taxon>Glomeromycetes</taxon>
        <taxon>Glomerales</taxon>
        <taxon>Glomeraceae</taxon>
        <taxon>Rhizophagus</taxon>
    </lineage>
</organism>
<sequence>MTVISNKGVILKAIPNGMPKVDEHFELVHRTIDIENLKLGENEVVLKNLYLSLDPYIHLTFEEPGPTVYGIGDLVYATTINVGWEEYSHFKSDAAFTLKHVNKELLKDTPLNYHISLFNTLKLKGLRVVGSAGSDEKIDFLLNELKFDAAFNYKKVDLDKGLSKHCPNGIDIFFDNVGYICPHSGLWYDITNPEETYKLKHVERILLKMLRIQAFTVSQYRGTDIEKDFEKDFAEWVKTGKIIYKDDVFVGIENVAKGFVDMLSGKNLGKTVVKLSD</sequence>
<comment type="caution">
    <text evidence="1">The sequence shown here is derived from an EMBL/GenBank/DDBJ whole genome shotgun (WGS) entry which is preliminary data.</text>
</comment>
<protein>
    <submittedName>
        <fullName evidence="1">NADP-dependent oxidoreductase</fullName>
    </submittedName>
</protein>
<dbReference type="GO" id="GO:0016628">
    <property type="term" value="F:oxidoreductase activity, acting on the CH-CH group of donors, NAD or NADP as acceptor"/>
    <property type="evidence" value="ECO:0007669"/>
    <property type="project" value="InterPro"/>
</dbReference>
<dbReference type="Gene3D" id="3.40.50.720">
    <property type="entry name" value="NAD(P)-binding Rossmann-like Domain"/>
    <property type="match status" value="2"/>
</dbReference>
<dbReference type="InterPro" id="IPR036291">
    <property type="entry name" value="NAD(P)-bd_dom_sf"/>
</dbReference>
<accession>A0A8H3KU68</accession>
<dbReference type="Gene3D" id="3.90.180.10">
    <property type="entry name" value="Medium-chain alcohol dehydrogenases, catalytic domain"/>
    <property type="match status" value="2"/>
</dbReference>
<name>A0A8H3KU68_9GLOM</name>
<dbReference type="OrthoDB" id="809632at2759"/>
<evidence type="ECO:0000313" key="2">
    <source>
        <dbReference type="Proteomes" id="UP000615446"/>
    </source>
</evidence>
<dbReference type="PANTHER" id="PTHR43205:SF7">
    <property type="entry name" value="PROSTAGLANDIN REDUCTASE 1"/>
    <property type="match status" value="1"/>
</dbReference>
<dbReference type="SUPFAM" id="SSF51735">
    <property type="entry name" value="NAD(P)-binding Rossmann-fold domains"/>
    <property type="match status" value="1"/>
</dbReference>
<dbReference type="InterPro" id="IPR011032">
    <property type="entry name" value="GroES-like_sf"/>
</dbReference>
<dbReference type="InterPro" id="IPR045010">
    <property type="entry name" value="MDR_fam"/>
</dbReference>
<dbReference type="EMBL" id="BLAL01000005">
    <property type="protein sequence ID" value="GES73051.1"/>
    <property type="molecule type" value="Genomic_DNA"/>
</dbReference>